<sequence length="146" mass="16227">MPSYAQDVPLTIDGVESSLLAETNPLVRAVIMSLFTWRRAEPDDPIEDTKWGWWGDNVSDVENDQIGSRLWLLAREKLAQSTLNRAEQYAREALAHLIDDGVATRVTVAAERIGNDGLGLTVTVYRVDAAATTLRFSNVWSLINNV</sequence>
<organism evidence="1 2">
    <name type="scientific">Caballeronia novacaledonica</name>
    <dbReference type="NCBI Taxonomy" id="1544861"/>
    <lineage>
        <taxon>Bacteria</taxon>
        <taxon>Pseudomonadati</taxon>
        <taxon>Pseudomonadota</taxon>
        <taxon>Betaproteobacteria</taxon>
        <taxon>Burkholderiales</taxon>
        <taxon>Burkholderiaceae</taxon>
        <taxon>Caballeronia</taxon>
    </lineage>
</organism>
<dbReference type="Pfam" id="PF07409">
    <property type="entry name" value="GP46"/>
    <property type="match status" value="1"/>
</dbReference>
<dbReference type="EMBL" id="OGTP01000013">
    <property type="protein sequence ID" value="SPB16534.1"/>
    <property type="molecule type" value="Genomic_DNA"/>
</dbReference>
<gene>
    <name evidence="1" type="ORF">NOV72_03733</name>
</gene>
<dbReference type="OrthoDB" id="5677166at2"/>
<dbReference type="InterPro" id="IPR010877">
    <property type="entry name" value="Phage_Mu_Gp46"/>
</dbReference>
<reference evidence="2" key="1">
    <citation type="submission" date="2018-01" db="EMBL/GenBank/DDBJ databases">
        <authorList>
            <person name="Peeters C."/>
        </authorList>
    </citation>
    <scope>NUCLEOTIDE SEQUENCE [LARGE SCALE GENOMIC DNA]</scope>
</reference>
<dbReference type="AlphaFoldDB" id="A0A2U3I8L0"/>
<name>A0A2U3I8L0_9BURK</name>
<keyword evidence="2" id="KW-1185">Reference proteome</keyword>
<evidence type="ECO:0000313" key="2">
    <source>
        <dbReference type="Proteomes" id="UP000238169"/>
    </source>
</evidence>
<protein>
    <submittedName>
        <fullName evidence="1">MuV-like tail protein</fullName>
    </submittedName>
</protein>
<dbReference type="Proteomes" id="UP000238169">
    <property type="component" value="Unassembled WGS sequence"/>
</dbReference>
<proteinExistence type="predicted"/>
<accession>A0A2U3I8L0</accession>
<evidence type="ECO:0000313" key="1">
    <source>
        <dbReference type="EMBL" id="SPB16534.1"/>
    </source>
</evidence>